<dbReference type="InterPro" id="IPR050624">
    <property type="entry name" value="HTH-type_Tx_Regulator"/>
</dbReference>
<dbReference type="RefSeq" id="WP_116591255.1">
    <property type="nucleotide sequence ID" value="NZ_MZGS01000014.1"/>
</dbReference>
<keyword evidence="1 2" id="KW-0238">DNA-binding</keyword>
<dbReference type="Proteomes" id="UP000251717">
    <property type="component" value="Unassembled WGS sequence"/>
</dbReference>
<proteinExistence type="predicted"/>
<dbReference type="PROSITE" id="PS50977">
    <property type="entry name" value="HTH_TETR_2"/>
    <property type="match status" value="1"/>
</dbReference>
<dbReference type="AlphaFoldDB" id="A0A315XQ34"/>
<sequence length="205" mass="24248">MNNKEKIFQVSIELFSKYGFDGVSVRQIAGEVGIKESSIYNHYSSKQEILNAIFEYYIDEMVSDEIPLEQASLNLDKGFDFFYKAGSDAFLSKLKEERMMKITRLLFIESYHNDEVRDFLKKSIIEAPVEGWISLFNLMKAKNLIRKDCDVRQLSESFFYYGMFLLYEHFFLNYPEDDEKFLEEFLVKTERHARTIFDSVKLGDD</sequence>
<dbReference type="InterPro" id="IPR001647">
    <property type="entry name" value="HTH_TetR"/>
</dbReference>
<keyword evidence="5" id="KW-1185">Reference proteome</keyword>
<evidence type="ECO:0000256" key="1">
    <source>
        <dbReference type="ARBA" id="ARBA00023125"/>
    </source>
</evidence>
<dbReference type="Gene3D" id="1.10.357.10">
    <property type="entry name" value="Tetracycline Repressor, domain 2"/>
    <property type="match status" value="1"/>
</dbReference>
<evidence type="ECO:0000313" key="5">
    <source>
        <dbReference type="Proteomes" id="UP000251717"/>
    </source>
</evidence>
<evidence type="ECO:0000259" key="3">
    <source>
        <dbReference type="PROSITE" id="PS50977"/>
    </source>
</evidence>
<feature type="domain" description="HTH tetR-type" evidence="3">
    <location>
        <begin position="1"/>
        <end position="61"/>
    </location>
</feature>
<gene>
    <name evidence="4" type="primary">icaR</name>
    <name evidence="4" type="ORF">MBBTH_02670</name>
</gene>
<evidence type="ECO:0000313" key="4">
    <source>
        <dbReference type="EMBL" id="PWB88123.1"/>
    </source>
</evidence>
<dbReference type="PANTHER" id="PTHR43479">
    <property type="entry name" value="ACREF/ENVCD OPERON REPRESSOR-RELATED"/>
    <property type="match status" value="1"/>
</dbReference>
<protein>
    <submittedName>
        <fullName evidence="4">Biofilm operon icaADBC HTH-type negative transcriptional regulator IcaR</fullName>
    </submittedName>
</protein>
<dbReference type="EMBL" id="MZGS01000014">
    <property type="protein sequence ID" value="PWB88123.1"/>
    <property type="molecule type" value="Genomic_DNA"/>
</dbReference>
<organism evidence="4 5">
    <name type="scientific">Methanobrevibacter thaueri</name>
    <dbReference type="NCBI Taxonomy" id="190975"/>
    <lineage>
        <taxon>Archaea</taxon>
        <taxon>Methanobacteriati</taxon>
        <taxon>Methanobacteriota</taxon>
        <taxon>Methanomada group</taxon>
        <taxon>Methanobacteria</taxon>
        <taxon>Methanobacteriales</taxon>
        <taxon>Methanobacteriaceae</taxon>
        <taxon>Methanobrevibacter</taxon>
    </lineage>
</organism>
<name>A0A315XQ34_9EURY</name>
<feature type="DNA-binding region" description="H-T-H motif" evidence="2">
    <location>
        <begin position="24"/>
        <end position="43"/>
    </location>
</feature>
<evidence type="ECO:0000256" key="2">
    <source>
        <dbReference type="PROSITE-ProRule" id="PRU00335"/>
    </source>
</evidence>
<accession>A0A315XQ34</accession>
<dbReference type="InterPro" id="IPR009057">
    <property type="entry name" value="Homeodomain-like_sf"/>
</dbReference>
<dbReference type="Pfam" id="PF00440">
    <property type="entry name" value="TetR_N"/>
    <property type="match status" value="1"/>
</dbReference>
<dbReference type="OrthoDB" id="135877at2157"/>
<dbReference type="PANTHER" id="PTHR43479:SF11">
    <property type="entry name" value="ACREF_ENVCD OPERON REPRESSOR-RELATED"/>
    <property type="match status" value="1"/>
</dbReference>
<comment type="caution">
    <text evidence="4">The sequence shown here is derived from an EMBL/GenBank/DDBJ whole genome shotgun (WGS) entry which is preliminary data.</text>
</comment>
<dbReference type="SUPFAM" id="SSF46689">
    <property type="entry name" value="Homeodomain-like"/>
    <property type="match status" value="1"/>
</dbReference>
<dbReference type="PRINTS" id="PR00455">
    <property type="entry name" value="HTHTETR"/>
</dbReference>
<reference evidence="4 5" key="1">
    <citation type="submission" date="2017-03" db="EMBL/GenBank/DDBJ databases">
        <title>Genome sequence of Methanobrevibacter thaueri.</title>
        <authorList>
            <person name="Poehlein A."/>
            <person name="Seedorf H."/>
            <person name="Daniel R."/>
        </authorList>
    </citation>
    <scope>NUCLEOTIDE SEQUENCE [LARGE SCALE GENOMIC DNA]</scope>
    <source>
        <strain evidence="4 5">DSM 11995</strain>
    </source>
</reference>
<dbReference type="GO" id="GO:0003677">
    <property type="term" value="F:DNA binding"/>
    <property type="evidence" value="ECO:0007669"/>
    <property type="project" value="UniProtKB-UniRule"/>
</dbReference>